<evidence type="ECO:0000256" key="1">
    <source>
        <dbReference type="ARBA" id="ARBA00005771"/>
    </source>
</evidence>
<feature type="domain" description="Sulfotransferase" evidence="4">
    <location>
        <begin position="59"/>
        <end position="318"/>
    </location>
</feature>
<dbReference type="EMBL" id="JBJUIK010000001">
    <property type="protein sequence ID" value="KAL3537867.1"/>
    <property type="molecule type" value="Genomic_DNA"/>
</dbReference>
<sequence>MACEEAPYDETKTRYQELTSTVPAGGNPAEDMYKYQGFWYPKVFLEGIISAQDNFKAKPTDIILCSAPKTGFTWLKALCYAIVTRTLFDEFKSPLLSNLSHFLVPFLEIDFAESPPHREPQLPLLSTHLPFTSLPESIKETPCRIIYICREPKDTFVSLWHYLKRVVENTESEKMLKIEDQLDMFCKGKSPWGPYWDHVLGYWTASLEMPEKIMFLKYEDLKNQTPFFVKEIANFMGKPFSVEEELDGLPEKTAKFCNFESMSSLEVNKCEKFRPRGPVEIMNSAFFRKGTVGDWRNYLTSEMIAKLDHITNEKLRGCALEFGSSDLGSSQ</sequence>
<dbReference type="PANTHER" id="PTHR11783">
    <property type="entry name" value="SULFOTRANSFERASE SULT"/>
    <property type="match status" value="1"/>
</dbReference>
<gene>
    <name evidence="5" type="ORF">ACH5RR_001233</name>
</gene>
<dbReference type="Gene3D" id="3.40.50.300">
    <property type="entry name" value="P-loop containing nucleotide triphosphate hydrolases"/>
    <property type="match status" value="1"/>
</dbReference>
<proteinExistence type="inferred from homology"/>
<accession>A0ABD3B404</accession>
<evidence type="ECO:0000259" key="4">
    <source>
        <dbReference type="Pfam" id="PF00685"/>
    </source>
</evidence>
<keyword evidence="6" id="KW-1185">Reference proteome</keyword>
<keyword evidence="2 3" id="KW-0808">Transferase</keyword>
<organism evidence="5 6">
    <name type="scientific">Cinchona calisaya</name>
    <dbReference type="NCBI Taxonomy" id="153742"/>
    <lineage>
        <taxon>Eukaryota</taxon>
        <taxon>Viridiplantae</taxon>
        <taxon>Streptophyta</taxon>
        <taxon>Embryophyta</taxon>
        <taxon>Tracheophyta</taxon>
        <taxon>Spermatophyta</taxon>
        <taxon>Magnoliopsida</taxon>
        <taxon>eudicotyledons</taxon>
        <taxon>Gunneridae</taxon>
        <taxon>Pentapetalae</taxon>
        <taxon>asterids</taxon>
        <taxon>lamiids</taxon>
        <taxon>Gentianales</taxon>
        <taxon>Rubiaceae</taxon>
        <taxon>Cinchonoideae</taxon>
        <taxon>Cinchoneae</taxon>
        <taxon>Cinchona</taxon>
    </lineage>
</organism>
<dbReference type="InterPro" id="IPR027417">
    <property type="entry name" value="P-loop_NTPase"/>
</dbReference>
<dbReference type="InterPro" id="IPR000863">
    <property type="entry name" value="Sulfotransferase_dom"/>
</dbReference>
<name>A0ABD3B404_9GENT</name>
<evidence type="ECO:0000256" key="3">
    <source>
        <dbReference type="RuleBase" id="RU361155"/>
    </source>
</evidence>
<dbReference type="SUPFAM" id="SSF52540">
    <property type="entry name" value="P-loop containing nucleoside triphosphate hydrolases"/>
    <property type="match status" value="1"/>
</dbReference>
<dbReference type="GO" id="GO:0016740">
    <property type="term" value="F:transferase activity"/>
    <property type="evidence" value="ECO:0007669"/>
    <property type="project" value="UniProtKB-KW"/>
</dbReference>
<evidence type="ECO:0000313" key="5">
    <source>
        <dbReference type="EMBL" id="KAL3537867.1"/>
    </source>
</evidence>
<dbReference type="Proteomes" id="UP001630127">
    <property type="component" value="Unassembled WGS sequence"/>
</dbReference>
<evidence type="ECO:0000313" key="6">
    <source>
        <dbReference type="Proteomes" id="UP001630127"/>
    </source>
</evidence>
<reference evidence="5 6" key="1">
    <citation type="submission" date="2024-11" db="EMBL/GenBank/DDBJ databases">
        <title>A near-complete genome assembly of Cinchona calisaya.</title>
        <authorList>
            <person name="Lian D.C."/>
            <person name="Zhao X.W."/>
            <person name="Wei L."/>
        </authorList>
    </citation>
    <scope>NUCLEOTIDE SEQUENCE [LARGE SCALE GENOMIC DNA]</scope>
    <source>
        <tissue evidence="5">Nenye</tissue>
    </source>
</reference>
<dbReference type="Pfam" id="PF00685">
    <property type="entry name" value="Sulfotransfer_1"/>
    <property type="match status" value="1"/>
</dbReference>
<protein>
    <recommendedName>
        <fullName evidence="3">Sulfotransferase</fullName>
        <ecNumber evidence="3">2.8.2.-</ecNumber>
    </recommendedName>
</protein>
<comment type="similarity">
    <text evidence="1 3">Belongs to the sulfotransferase 1 family.</text>
</comment>
<comment type="caution">
    <text evidence="5">The sequence shown here is derived from an EMBL/GenBank/DDBJ whole genome shotgun (WGS) entry which is preliminary data.</text>
</comment>
<dbReference type="EC" id="2.8.2.-" evidence="3"/>
<dbReference type="AlphaFoldDB" id="A0ABD3B404"/>
<evidence type="ECO:0000256" key="2">
    <source>
        <dbReference type="ARBA" id="ARBA00022679"/>
    </source>
</evidence>